<dbReference type="AlphaFoldDB" id="A0A9K3ICB0"/>
<comment type="caution">
    <text evidence="1">The sequence shown here is derived from an EMBL/GenBank/DDBJ whole genome shotgun (WGS) entry which is preliminary data.</text>
</comment>
<dbReference type="EMBL" id="MNCJ02000323">
    <property type="protein sequence ID" value="KAF5794050.1"/>
    <property type="molecule type" value="Genomic_DNA"/>
</dbReference>
<gene>
    <name evidence="1" type="ORF">HanXRQr2_Chr08g0323801</name>
</gene>
<accession>A0A9K3ICB0</accession>
<protein>
    <submittedName>
        <fullName evidence="1">Uncharacterized protein</fullName>
    </submittedName>
</protein>
<name>A0A9K3ICB0_HELAN</name>
<evidence type="ECO:0000313" key="1">
    <source>
        <dbReference type="EMBL" id="KAF5794050.1"/>
    </source>
</evidence>
<evidence type="ECO:0000313" key="2">
    <source>
        <dbReference type="Proteomes" id="UP000215914"/>
    </source>
</evidence>
<reference evidence="1" key="1">
    <citation type="journal article" date="2017" name="Nature">
        <title>The sunflower genome provides insights into oil metabolism, flowering and Asterid evolution.</title>
        <authorList>
            <person name="Badouin H."/>
            <person name="Gouzy J."/>
            <person name="Grassa C.J."/>
            <person name="Murat F."/>
            <person name="Staton S.E."/>
            <person name="Cottret L."/>
            <person name="Lelandais-Briere C."/>
            <person name="Owens G.L."/>
            <person name="Carrere S."/>
            <person name="Mayjonade B."/>
            <person name="Legrand L."/>
            <person name="Gill N."/>
            <person name="Kane N.C."/>
            <person name="Bowers J.E."/>
            <person name="Hubner S."/>
            <person name="Bellec A."/>
            <person name="Berard A."/>
            <person name="Berges H."/>
            <person name="Blanchet N."/>
            <person name="Boniface M.C."/>
            <person name="Brunel D."/>
            <person name="Catrice O."/>
            <person name="Chaidir N."/>
            <person name="Claudel C."/>
            <person name="Donnadieu C."/>
            <person name="Faraut T."/>
            <person name="Fievet G."/>
            <person name="Helmstetter N."/>
            <person name="King M."/>
            <person name="Knapp S.J."/>
            <person name="Lai Z."/>
            <person name="Le Paslier M.C."/>
            <person name="Lippi Y."/>
            <person name="Lorenzon L."/>
            <person name="Mandel J.R."/>
            <person name="Marage G."/>
            <person name="Marchand G."/>
            <person name="Marquand E."/>
            <person name="Bret-Mestries E."/>
            <person name="Morien E."/>
            <person name="Nambeesan S."/>
            <person name="Nguyen T."/>
            <person name="Pegot-Espagnet P."/>
            <person name="Pouilly N."/>
            <person name="Raftis F."/>
            <person name="Sallet E."/>
            <person name="Schiex T."/>
            <person name="Thomas J."/>
            <person name="Vandecasteele C."/>
            <person name="Vares D."/>
            <person name="Vear F."/>
            <person name="Vautrin S."/>
            <person name="Crespi M."/>
            <person name="Mangin B."/>
            <person name="Burke J.M."/>
            <person name="Salse J."/>
            <person name="Munos S."/>
            <person name="Vincourt P."/>
            <person name="Rieseberg L.H."/>
            <person name="Langlade N.B."/>
        </authorList>
    </citation>
    <scope>NUCLEOTIDE SEQUENCE</scope>
    <source>
        <tissue evidence="1">Leaves</tissue>
    </source>
</reference>
<dbReference type="Gramene" id="mRNA:HanXRQr2_Chr08g0323801">
    <property type="protein sequence ID" value="CDS:HanXRQr2_Chr08g0323801.1"/>
    <property type="gene ID" value="HanXRQr2_Chr08g0323801"/>
</dbReference>
<dbReference type="Proteomes" id="UP000215914">
    <property type="component" value="Unassembled WGS sequence"/>
</dbReference>
<proteinExistence type="predicted"/>
<reference evidence="1" key="2">
    <citation type="submission" date="2020-06" db="EMBL/GenBank/DDBJ databases">
        <title>Helianthus annuus Genome sequencing and assembly Release 2.</title>
        <authorList>
            <person name="Gouzy J."/>
            <person name="Langlade N."/>
            <person name="Munos S."/>
        </authorList>
    </citation>
    <scope>NUCLEOTIDE SEQUENCE</scope>
    <source>
        <tissue evidence="1">Leaves</tissue>
    </source>
</reference>
<sequence length="83" mass="9907">MSHPHDHHQSWMILHQHSCCIQRSLHLQTIHHHWQKILHHWCEPAPSQSEQNMLFHQEHHHPAGLTSHNLHPPELQVLGWFGC</sequence>
<keyword evidence="2" id="KW-1185">Reference proteome</keyword>
<organism evidence="1 2">
    <name type="scientific">Helianthus annuus</name>
    <name type="common">Common sunflower</name>
    <dbReference type="NCBI Taxonomy" id="4232"/>
    <lineage>
        <taxon>Eukaryota</taxon>
        <taxon>Viridiplantae</taxon>
        <taxon>Streptophyta</taxon>
        <taxon>Embryophyta</taxon>
        <taxon>Tracheophyta</taxon>
        <taxon>Spermatophyta</taxon>
        <taxon>Magnoliopsida</taxon>
        <taxon>eudicotyledons</taxon>
        <taxon>Gunneridae</taxon>
        <taxon>Pentapetalae</taxon>
        <taxon>asterids</taxon>
        <taxon>campanulids</taxon>
        <taxon>Asterales</taxon>
        <taxon>Asteraceae</taxon>
        <taxon>Asteroideae</taxon>
        <taxon>Heliantheae alliance</taxon>
        <taxon>Heliantheae</taxon>
        <taxon>Helianthus</taxon>
    </lineage>
</organism>